<evidence type="ECO:0000259" key="1">
    <source>
        <dbReference type="PROSITE" id="PS51186"/>
    </source>
</evidence>
<dbReference type="Pfam" id="PF13420">
    <property type="entry name" value="Acetyltransf_4"/>
    <property type="match status" value="1"/>
</dbReference>
<dbReference type="EMBL" id="UINC01218505">
    <property type="protein sequence ID" value="SVE45554.1"/>
    <property type="molecule type" value="Genomic_DNA"/>
</dbReference>
<feature type="domain" description="N-acetyltransferase" evidence="1">
    <location>
        <begin position="7"/>
        <end position="162"/>
    </location>
</feature>
<gene>
    <name evidence="2" type="ORF">METZ01_LOCUS498408</name>
</gene>
<dbReference type="InterPro" id="IPR016181">
    <property type="entry name" value="Acyl_CoA_acyltransferase"/>
</dbReference>
<protein>
    <recommendedName>
        <fullName evidence="1">N-acetyltransferase domain-containing protein</fullName>
    </recommendedName>
</protein>
<organism evidence="2">
    <name type="scientific">marine metagenome</name>
    <dbReference type="NCBI Taxonomy" id="408172"/>
    <lineage>
        <taxon>unclassified sequences</taxon>
        <taxon>metagenomes</taxon>
        <taxon>ecological metagenomes</taxon>
    </lineage>
</organism>
<reference evidence="2" key="1">
    <citation type="submission" date="2018-05" db="EMBL/GenBank/DDBJ databases">
        <authorList>
            <person name="Lanie J.A."/>
            <person name="Ng W.-L."/>
            <person name="Kazmierczak K.M."/>
            <person name="Andrzejewski T.M."/>
            <person name="Davidsen T.M."/>
            <person name="Wayne K.J."/>
            <person name="Tettelin H."/>
            <person name="Glass J.I."/>
            <person name="Rusch D."/>
            <person name="Podicherti R."/>
            <person name="Tsui H.-C.T."/>
            <person name="Winkler M.E."/>
        </authorList>
    </citation>
    <scope>NUCLEOTIDE SEQUENCE</scope>
</reference>
<evidence type="ECO:0000313" key="2">
    <source>
        <dbReference type="EMBL" id="SVE45554.1"/>
    </source>
</evidence>
<dbReference type="GO" id="GO:0016747">
    <property type="term" value="F:acyltransferase activity, transferring groups other than amino-acyl groups"/>
    <property type="evidence" value="ECO:0007669"/>
    <property type="project" value="InterPro"/>
</dbReference>
<sequence length="176" mass="21093">MIKGKYIKLRSLELNDLPKLRDWRNSKFIRKATREYRLLNMINQKKWFVTIQNENPPISLMFGIQNNRNKLIGVCGLTYIDWKNKHAEISCYINSVNWQKTKEAKDTIHTILKYGFGELNLHRIWAEIFSTAQENITLFNKIGFVREGILRQKLWRDGKWWNSHIYSILSSEFNKK</sequence>
<dbReference type="PANTHER" id="PTHR43415:SF3">
    <property type="entry name" value="GNAT-FAMILY ACETYLTRANSFERASE"/>
    <property type="match status" value="1"/>
</dbReference>
<dbReference type="SUPFAM" id="SSF55729">
    <property type="entry name" value="Acyl-CoA N-acyltransferases (Nat)"/>
    <property type="match status" value="1"/>
</dbReference>
<dbReference type="AlphaFoldDB" id="A0A383DMK2"/>
<dbReference type="Gene3D" id="3.40.630.30">
    <property type="match status" value="1"/>
</dbReference>
<dbReference type="PANTHER" id="PTHR43415">
    <property type="entry name" value="SPERMIDINE N(1)-ACETYLTRANSFERASE"/>
    <property type="match status" value="1"/>
</dbReference>
<name>A0A383DMK2_9ZZZZ</name>
<dbReference type="InterPro" id="IPR000182">
    <property type="entry name" value="GNAT_dom"/>
</dbReference>
<accession>A0A383DMK2</accession>
<proteinExistence type="predicted"/>
<dbReference type="PROSITE" id="PS51186">
    <property type="entry name" value="GNAT"/>
    <property type="match status" value="1"/>
</dbReference>